<protein>
    <recommendedName>
        <fullName evidence="5">Trans-golgi network protein 2</fullName>
    </recommendedName>
</protein>
<evidence type="ECO:0000256" key="1">
    <source>
        <dbReference type="SAM" id="MobiDB-lite"/>
    </source>
</evidence>
<keyword evidence="4" id="KW-1185">Reference proteome</keyword>
<feature type="transmembrane region" description="Helical" evidence="2">
    <location>
        <begin position="211"/>
        <end position="229"/>
    </location>
</feature>
<dbReference type="PANTHER" id="PTHR23211:SF0">
    <property type="entry name" value="TRANS-GOLGI NETWORK INTEGRAL MEMBRANE PROTEIN 2"/>
    <property type="match status" value="1"/>
</dbReference>
<dbReference type="GO" id="GO:0005768">
    <property type="term" value="C:endosome"/>
    <property type="evidence" value="ECO:0007669"/>
    <property type="project" value="TreeGrafter"/>
</dbReference>
<feature type="compositionally biased region" description="Basic and acidic residues" evidence="1">
    <location>
        <begin position="174"/>
        <end position="192"/>
    </location>
</feature>
<dbReference type="GO" id="GO:0005802">
    <property type="term" value="C:trans-Golgi network"/>
    <property type="evidence" value="ECO:0007669"/>
    <property type="project" value="TreeGrafter"/>
</dbReference>
<organism evidence="3 4">
    <name type="scientific">Monopterus albus</name>
    <name type="common">Swamp eel</name>
    <dbReference type="NCBI Taxonomy" id="43700"/>
    <lineage>
        <taxon>Eukaryota</taxon>
        <taxon>Metazoa</taxon>
        <taxon>Chordata</taxon>
        <taxon>Craniata</taxon>
        <taxon>Vertebrata</taxon>
        <taxon>Euteleostomi</taxon>
        <taxon>Actinopterygii</taxon>
        <taxon>Neopterygii</taxon>
        <taxon>Teleostei</taxon>
        <taxon>Neoteleostei</taxon>
        <taxon>Acanthomorphata</taxon>
        <taxon>Anabantaria</taxon>
        <taxon>Synbranchiformes</taxon>
        <taxon>Synbranchidae</taxon>
        <taxon>Monopterus</taxon>
    </lineage>
</organism>
<feature type="compositionally biased region" description="Polar residues" evidence="1">
    <location>
        <begin position="34"/>
        <end position="48"/>
    </location>
</feature>
<evidence type="ECO:0000256" key="2">
    <source>
        <dbReference type="SAM" id="Phobius"/>
    </source>
</evidence>
<name>A0A3Q3IH19_MONAL</name>
<reference evidence="3" key="2">
    <citation type="submission" date="2025-09" db="UniProtKB">
        <authorList>
            <consortium name="Ensembl"/>
        </authorList>
    </citation>
    <scope>IDENTIFICATION</scope>
</reference>
<feature type="region of interest" description="Disordered" evidence="1">
    <location>
        <begin position="243"/>
        <end position="265"/>
    </location>
</feature>
<accession>A0A3Q3IH19</accession>
<evidence type="ECO:0000313" key="4">
    <source>
        <dbReference type="Proteomes" id="UP000261600"/>
    </source>
</evidence>
<dbReference type="GO" id="GO:0030140">
    <property type="term" value="C:trans-Golgi network transport vesicle"/>
    <property type="evidence" value="ECO:0007669"/>
    <property type="project" value="TreeGrafter"/>
</dbReference>
<feature type="compositionally biased region" description="Basic and acidic residues" evidence="1">
    <location>
        <begin position="49"/>
        <end position="156"/>
    </location>
</feature>
<evidence type="ECO:0008006" key="5">
    <source>
        <dbReference type="Google" id="ProtNLM"/>
    </source>
</evidence>
<feature type="compositionally biased region" description="Polar residues" evidence="1">
    <location>
        <begin position="1"/>
        <end position="21"/>
    </location>
</feature>
<feature type="compositionally biased region" description="Basic residues" evidence="1">
    <location>
        <begin position="157"/>
        <end position="173"/>
    </location>
</feature>
<feature type="region of interest" description="Disordered" evidence="1">
    <location>
        <begin position="1"/>
        <end position="204"/>
    </location>
</feature>
<dbReference type="Ensembl" id="ENSMALT00000003854.1">
    <property type="protein sequence ID" value="ENSMALP00000003757.1"/>
    <property type="gene ID" value="ENSMALG00000002754.1"/>
</dbReference>
<reference evidence="3" key="1">
    <citation type="submission" date="2025-08" db="UniProtKB">
        <authorList>
            <consortium name="Ensembl"/>
        </authorList>
    </citation>
    <scope>IDENTIFICATION</scope>
</reference>
<keyword evidence="2" id="KW-0812">Transmembrane</keyword>
<keyword evidence="2" id="KW-1133">Transmembrane helix</keyword>
<proteinExistence type="predicted"/>
<sequence length="265" mass="29291">MDKKSVNSNEVNDKNQTQSTAEIGITKKEPDSVSGVNTTDLKNASSVKNIEETKKEEPEGGEAKKEKSEGEGAKKEKPEGGEAKKEEPEGGEAKKEEPEGGGAKKEKSEGEEAKKETSEGEEAKKEKSEGEEAKKEKSEGEEDKKEKTEAKKEEGKPRRKSQKEGKPRRKTKKEKSEGGGAKKEKTEGETARGKTQYDPSGMKDEAESSHFFAYLVCTAVLVAVLYIAYHNKRKIIAFVVEGKKSRSTRRPKSTEYQKLEQQVSC</sequence>
<evidence type="ECO:0000313" key="3">
    <source>
        <dbReference type="Ensembl" id="ENSMALP00000003757.1"/>
    </source>
</evidence>
<dbReference type="Proteomes" id="UP000261600">
    <property type="component" value="Unplaced"/>
</dbReference>
<dbReference type="Pfam" id="PF17818">
    <property type="entry name" value="KCT2"/>
    <property type="match status" value="1"/>
</dbReference>
<keyword evidence="2" id="KW-0472">Membrane</keyword>
<dbReference type="AlphaFoldDB" id="A0A3Q3IH19"/>
<dbReference type="STRING" id="43700.ENSMALP00000003757"/>
<dbReference type="PANTHER" id="PTHR23211">
    <property type="entry name" value="TRANS-GOLGI NETWORK INTEGRAL MEMBRANE PROTEIN TGN38"/>
    <property type="match status" value="1"/>
</dbReference>